<evidence type="ECO:0000256" key="3">
    <source>
        <dbReference type="ARBA" id="ARBA00022989"/>
    </source>
</evidence>
<gene>
    <name evidence="6" type="ORF">PU634_08550</name>
</gene>
<dbReference type="EMBL" id="CP118224">
    <property type="protein sequence ID" value="WMC12399.1"/>
    <property type="molecule type" value="Genomic_DNA"/>
</dbReference>
<keyword evidence="4" id="KW-0472">Membrane</keyword>
<accession>A0AA50QDP9</accession>
<dbReference type="RefSeq" id="WP_306763629.1">
    <property type="nucleotide sequence ID" value="NZ_CP118224.1"/>
</dbReference>
<evidence type="ECO:0000313" key="7">
    <source>
        <dbReference type="Proteomes" id="UP001223802"/>
    </source>
</evidence>
<dbReference type="Proteomes" id="UP001223802">
    <property type="component" value="Chromosome"/>
</dbReference>
<organism evidence="6 7">
    <name type="scientific">Oceanimonas pelagia</name>
    <dbReference type="NCBI Taxonomy" id="3028314"/>
    <lineage>
        <taxon>Bacteria</taxon>
        <taxon>Pseudomonadati</taxon>
        <taxon>Pseudomonadota</taxon>
        <taxon>Gammaproteobacteria</taxon>
        <taxon>Aeromonadales</taxon>
        <taxon>Aeromonadaceae</taxon>
        <taxon>Oceanimonas</taxon>
    </lineage>
</organism>
<dbReference type="PANTHER" id="PTHR36985">
    <property type="entry name" value="TRANSLOCATION AND ASSEMBLY MODULE SUBUNIT TAMB"/>
    <property type="match status" value="1"/>
</dbReference>
<reference evidence="6 7" key="1">
    <citation type="submission" date="2023-02" db="EMBL/GenBank/DDBJ databases">
        <title>Complete genome sequence of a novel bacterium Oceanimonas sp. NTOU-MSR1 isolated from marine coast sediment.</title>
        <authorList>
            <person name="Yang H.-T."/>
            <person name="Chen Y.-L."/>
            <person name="Ho Y.-N."/>
        </authorList>
    </citation>
    <scope>NUCLEOTIDE SEQUENCE [LARGE SCALE GENOMIC DNA]</scope>
    <source>
        <strain evidence="6 7">NTOU-MSR1</strain>
    </source>
</reference>
<protein>
    <submittedName>
        <fullName evidence="6">Translocation/assembly module TamB</fullName>
    </submittedName>
</protein>
<name>A0AA50QDP9_9GAMM</name>
<keyword evidence="2" id="KW-0812">Transmembrane</keyword>
<sequence>MGLKRLLLGALVTLCLLLMLVASLLLTHTGNQWLWGLAKQQVPGLQGTLVSGQLLSGWEFSELAYEQDSLAFRARQVTLDWQLGKVLDGRLWLRRLEAADIEVDIRALPASPAEPEQESAPLTGLTPPLNIELDDVRADRVNISLPGQRIGWQSLQVAARWSTDGMVITGPQMSGLRIELEPTGEATPAEVAEKAANSEAIALSEIVLPFPLKIEQLALTDSTLVQHGQTQALSRLAVALEGEGSRVHIAQFALAHELADASLTGEVTLAGDYPLSASLNATLHEPLLDGQLKGQQLALTLSDSLASLAADLRLKGPVAARARLRAQPLKPELPLDLALSWKRLGWPLNKPEWTLTQGELTLTGALKDYRLTLNTEAGGPELPPLGIELAARGNLQQARIEPLSLVLPQGETRVTGDLGWTDGVRWQGELTLSEVDPGAFAEGFEGRLNGRIGNRFELNGERWQLDASPGVTGLLRNHPLSLTGELSLNQDLEGELRDLVLANGNNRLAVAGRIEQGWALKGSLNAPRLAVYAPGLFGDMQGEFDVTGPRSAPRLRARLAGNRAGFNDNEARGLALNADVTLGEAPAGELRLTVNRLKAGGLRFDDLALVADGDRQAHRLTLSAAGEPLALELALAGSLNEQGWRGQMQRAELNTPLDAWRVAEPVALSWRQSDGQFSAAAHCWRSQQAALCLDVLDAGATGGRAGLNIREFDLARLKPFLPDDFAWEAVLEGRVDASWQQGEAPRVNARLGTTPGTFVSGDTRLGYERLQLQSEVVNNRLVSGLTFDSEPLGRLRLNARVNRLDGPRNLDGELTINELRLDWLTPLLPEVARLQGTLAGDVRLAGTLAAPLMYGDITLSGGEVDTYADMVRVRDLTSRLTVQGNRALLNGQLRVGKGPLNIDGELDWSRLPVSGEIRLKGSELEAGYPGMGRVRVSPDLQISLGEQARVRGEIFIPWARIKVKELPESAVRKSSDVVIVQPSGVVPDIGPALPLDIRVRVRLGEDVRLQAFGLNTNLAGQLRIVQPPGRIMRANGEIRLEEGRFKAYGQNLLIRDGSILFSGPLDQPNLRVEAIRNPSSMADSSIVVGVRVTGSAAQPELEVFSEPGMPQAEQLSWLLRGRGLEGGDDTDGNALVQSMLLGAGVGRVGGLVTGVGEALGFQDVAVDTSGSGENTAVNISAYVLPGLQIGYGVGVFSSIGELRLRYELLPRLYLQATSGLSQAIDLFYKFEF</sequence>
<dbReference type="GO" id="GO:0005886">
    <property type="term" value="C:plasma membrane"/>
    <property type="evidence" value="ECO:0007669"/>
    <property type="project" value="InterPro"/>
</dbReference>
<keyword evidence="3" id="KW-1133">Transmembrane helix</keyword>
<evidence type="ECO:0000256" key="2">
    <source>
        <dbReference type="ARBA" id="ARBA00022692"/>
    </source>
</evidence>
<evidence type="ECO:0000313" key="6">
    <source>
        <dbReference type="EMBL" id="WMC12399.1"/>
    </source>
</evidence>
<proteinExistence type="predicted"/>
<dbReference type="GO" id="GO:0009306">
    <property type="term" value="P:protein secretion"/>
    <property type="evidence" value="ECO:0007669"/>
    <property type="project" value="InterPro"/>
</dbReference>
<evidence type="ECO:0000256" key="4">
    <source>
        <dbReference type="ARBA" id="ARBA00023136"/>
    </source>
</evidence>
<comment type="subcellular location">
    <subcellularLocation>
        <location evidence="1">Membrane</location>
        <topology evidence="1">Single-pass membrane protein</topology>
    </subcellularLocation>
</comment>
<evidence type="ECO:0000259" key="5">
    <source>
        <dbReference type="Pfam" id="PF04357"/>
    </source>
</evidence>
<dbReference type="InterPro" id="IPR007452">
    <property type="entry name" value="TamB_C"/>
</dbReference>
<dbReference type="PANTHER" id="PTHR36985:SF1">
    <property type="entry name" value="TRANSLOCATION AND ASSEMBLY MODULE SUBUNIT TAMB"/>
    <property type="match status" value="1"/>
</dbReference>
<keyword evidence="7" id="KW-1185">Reference proteome</keyword>
<evidence type="ECO:0000256" key="1">
    <source>
        <dbReference type="ARBA" id="ARBA00004167"/>
    </source>
</evidence>
<feature type="domain" description="Translocation and assembly module TamB C-terminal" evidence="5">
    <location>
        <begin position="895"/>
        <end position="1232"/>
    </location>
</feature>
<dbReference type="AlphaFoldDB" id="A0AA50QDP9"/>
<dbReference type="KEGG" id="ope:PU634_08550"/>
<dbReference type="Pfam" id="PF04357">
    <property type="entry name" value="TamB"/>
    <property type="match status" value="1"/>
</dbReference>
<dbReference type="GO" id="GO:0097347">
    <property type="term" value="C:TAM protein secretion complex"/>
    <property type="evidence" value="ECO:0007669"/>
    <property type="project" value="TreeGrafter"/>
</dbReference>